<organism evidence="3 4">
    <name type="scientific">Palleronia abyssalis</name>
    <dbReference type="NCBI Taxonomy" id="1501240"/>
    <lineage>
        <taxon>Bacteria</taxon>
        <taxon>Pseudomonadati</taxon>
        <taxon>Pseudomonadota</taxon>
        <taxon>Alphaproteobacteria</taxon>
        <taxon>Rhodobacterales</taxon>
        <taxon>Roseobacteraceae</taxon>
        <taxon>Palleronia</taxon>
    </lineage>
</organism>
<accession>A0A2R8C187</accession>
<evidence type="ECO:0000313" key="3">
    <source>
        <dbReference type="EMBL" id="SPJ26185.1"/>
    </source>
</evidence>
<evidence type="ECO:0000259" key="2">
    <source>
        <dbReference type="Pfam" id="PF12770"/>
    </source>
</evidence>
<reference evidence="3 4" key="1">
    <citation type="submission" date="2018-03" db="EMBL/GenBank/DDBJ databases">
        <authorList>
            <person name="Keele B.F."/>
        </authorList>
    </citation>
    <scope>NUCLEOTIDE SEQUENCE [LARGE SCALE GENOMIC DNA]</scope>
    <source>
        <strain evidence="3 4">CECT 8504</strain>
    </source>
</reference>
<dbReference type="Pfam" id="PF12770">
    <property type="entry name" value="CHAT"/>
    <property type="match status" value="1"/>
</dbReference>
<dbReference type="Proteomes" id="UP000244912">
    <property type="component" value="Unassembled WGS sequence"/>
</dbReference>
<evidence type="ECO:0000313" key="4">
    <source>
        <dbReference type="Proteomes" id="UP000244912"/>
    </source>
</evidence>
<dbReference type="RefSeq" id="WP_181375891.1">
    <property type="nucleotide sequence ID" value="NZ_ONZF01000015.1"/>
</dbReference>
<dbReference type="InterPro" id="IPR019734">
    <property type="entry name" value="TPR_rpt"/>
</dbReference>
<dbReference type="EMBL" id="ONZF01000015">
    <property type="protein sequence ID" value="SPJ26185.1"/>
    <property type="molecule type" value="Genomic_DNA"/>
</dbReference>
<feature type="domain" description="CHAT" evidence="2">
    <location>
        <begin position="623"/>
        <end position="753"/>
    </location>
</feature>
<name>A0A2R8C187_9RHOB</name>
<dbReference type="InterPro" id="IPR011990">
    <property type="entry name" value="TPR-like_helical_dom_sf"/>
</dbReference>
<dbReference type="SUPFAM" id="SSF48452">
    <property type="entry name" value="TPR-like"/>
    <property type="match status" value="1"/>
</dbReference>
<evidence type="ECO:0000256" key="1">
    <source>
        <dbReference type="PROSITE-ProRule" id="PRU00339"/>
    </source>
</evidence>
<sequence>MSVLADRQAEQLIEAGDTAWNQARPDIASDRYAQAEAHARASGDRFALARALTSRGIFLYELGDEEQALALHEEALRVRPEGDRDFVLVIQRRMATCLMDLGRFAEADAVLGPEPSEDRPPEVIFGWRHYRMQLAERMGDLDATRGHAADIRDDWTLHGHRPEIRRMANAMIVATKVRAVLGTDAERAALGAELADFDEAGLSLNLRSNLAMLRAEMAFDAGDPDGALAVLEDATATFATTYGNLPAPILSMTIDMLQAASRSEEIFDWLDRLWQGGLSDGSARLTDAPPEAAELVAQLVDLPDLAARAPSIWQDVRLRAIELSEDSATVGDGLWKLNEVLARRLDAPRSRLLMAKRACAAVALRRASDLVFPEARRRYADARMRPFETALGLLYDMGRLAEARAVHDLSLDLRRAAGLPSRLAKGHPELLSGDERAVADLPIGPDKVKGLIDGTIWPDRPAEQVAPRRTHARSPTLRYVQTERGWILDATGPSGGRRHTVDASVGTLSRAVHAVLSAGEAGGHDPEAASVLRRALLDPVSDLLAGDRPIMVSAGGALSALPFSALIPDRGTDWLYLRGRSAAPEAVPRCWRKAALLHDGQVDARREEAALRDTTMMTHHVLDADGLDAALSTGAEVLHVAGHFETRGWDPAWSGLRRADGGVLTVRAIESALRRHRAPPLVCLGLCETAGILSAARGEVDLPGLFLNAGSSVVIATAWRIGDSEAGRLARRFYTELARDGDPTRAFSASRRDAAAFMLFVGRGPE</sequence>
<keyword evidence="1" id="KW-0802">TPR repeat</keyword>
<protein>
    <recommendedName>
        <fullName evidence="2">CHAT domain-containing protein</fullName>
    </recommendedName>
</protein>
<gene>
    <name evidence="3" type="ORF">PAA8504_04041</name>
</gene>
<dbReference type="PROSITE" id="PS50293">
    <property type="entry name" value="TPR_REGION"/>
    <property type="match status" value="1"/>
</dbReference>
<dbReference type="Gene3D" id="1.25.40.10">
    <property type="entry name" value="Tetratricopeptide repeat domain"/>
    <property type="match status" value="1"/>
</dbReference>
<dbReference type="AlphaFoldDB" id="A0A2R8C187"/>
<feature type="repeat" description="TPR" evidence="1">
    <location>
        <begin position="49"/>
        <end position="82"/>
    </location>
</feature>
<keyword evidence="4" id="KW-1185">Reference proteome</keyword>
<dbReference type="PROSITE" id="PS50005">
    <property type="entry name" value="TPR"/>
    <property type="match status" value="1"/>
</dbReference>
<dbReference type="InterPro" id="IPR024983">
    <property type="entry name" value="CHAT_dom"/>
</dbReference>
<proteinExistence type="predicted"/>